<dbReference type="AlphaFoldDB" id="A0A4Q9H4T0"/>
<dbReference type="InterPro" id="IPR025516">
    <property type="entry name" value="DUF4404"/>
</dbReference>
<organism evidence="1 2">
    <name type="scientific">Aquabacterium lacunae</name>
    <dbReference type="NCBI Taxonomy" id="2528630"/>
    <lineage>
        <taxon>Bacteria</taxon>
        <taxon>Pseudomonadati</taxon>
        <taxon>Pseudomonadota</taxon>
        <taxon>Betaproteobacteria</taxon>
        <taxon>Burkholderiales</taxon>
        <taxon>Aquabacterium</taxon>
    </lineage>
</organism>
<evidence type="ECO:0000313" key="1">
    <source>
        <dbReference type="EMBL" id="TBO33975.1"/>
    </source>
</evidence>
<accession>A0A4Q9H4T0</accession>
<dbReference type="EMBL" id="SIXI01000001">
    <property type="protein sequence ID" value="TBO33975.1"/>
    <property type="molecule type" value="Genomic_DNA"/>
</dbReference>
<reference evidence="1 2" key="1">
    <citation type="submission" date="2019-02" db="EMBL/GenBank/DDBJ databases">
        <title>Aquabacterium sp. strain KMB7.</title>
        <authorList>
            <person name="Chen W.-M."/>
        </authorList>
    </citation>
    <scope>NUCLEOTIDE SEQUENCE [LARGE SCALE GENOMIC DNA]</scope>
    <source>
        <strain evidence="1 2">KMB7</strain>
    </source>
</reference>
<protein>
    <submittedName>
        <fullName evidence="1">DUF4404 family protein</fullName>
    </submittedName>
</protein>
<dbReference type="Proteomes" id="UP000292120">
    <property type="component" value="Unassembled WGS sequence"/>
</dbReference>
<keyword evidence="2" id="KW-1185">Reference proteome</keyword>
<comment type="caution">
    <text evidence="1">The sequence shown here is derived from an EMBL/GenBank/DDBJ whole genome shotgun (WGS) entry which is preliminary data.</text>
</comment>
<gene>
    <name evidence="1" type="ORF">EYS42_00520</name>
</gene>
<name>A0A4Q9H4T0_9BURK</name>
<dbReference type="Pfam" id="PF14357">
    <property type="entry name" value="DUF4404"/>
    <property type="match status" value="1"/>
</dbReference>
<sequence>MHTTELKALLRRVQHELDQMPDVDPSLQGQLSALEESIHSALRRVTPLDAEDALHDPALAIEARLEADHPMLVHSMRQMMDSLGKMGI</sequence>
<proteinExistence type="predicted"/>
<evidence type="ECO:0000313" key="2">
    <source>
        <dbReference type="Proteomes" id="UP000292120"/>
    </source>
</evidence>
<dbReference type="RefSeq" id="WP_130965924.1">
    <property type="nucleotide sequence ID" value="NZ_SIXI01000001.1"/>
</dbReference>